<dbReference type="PROSITE" id="PS50181">
    <property type="entry name" value="FBOX"/>
    <property type="match status" value="1"/>
</dbReference>
<dbReference type="KEGG" id="rsz:130510204"/>
<dbReference type="GeneID" id="130510204"/>
<dbReference type="Pfam" id="PF08268">
    <property type="entry name" value="FBA_3"/>
    <property type="match status" value="1"/>
</dbReference>
<reference evidence="3" key="2">
    <citation type="submission" date="2025-08" db="UniProtKB">
        <authorList>
            <consortium name="RefSeq"/>
        </authorList>
    </citation>
    <scope>IDENTIFICATION</scope>
    <source>
        <tissue evidence="3">Leaf</tissue>
    </source>
</reference>
<dbReference type="OrthoDB" id="1084782at2759"/>
<evidence type="ECO:0000313" key="2">
    <source>
        <dbReference type="Proteomes" id="UP000504610"/>
    </source>
</evidence>
<sequence length="384" mass="43634">MSEIPLDLLVEILIRLPGKYLARFKCVSKQWSSLISSPYFCESVYTITQRKQQPRLYMCLVGERGQSALLSMSSTSPDNTCFVVDQDLSIPGMGCYYLNDLHGLMCFTVGKKACLYNPSTGQRLTLPKIKADIIADKGQTRYISRYSFGYDSVNDQHKLLCTSVIYSGKLFNLKSEHWVFVLEAGGSWKKVVSHKNYRPHAPFSRGQSISGSVVHYLAWHDMYTCAIVSFDVRSEELTTIIAPEDVMANMSVPAIEMKAELIDYGGKIAIFECSYLKTEGMAVLLVLEDAEKKEWSKRSLVLQPCQRHLVQDTEFIVKGTTQDGKVILAPLEMHSGFYILCYDLQSNGLSKVEIQGVPHRWFDEECYYDLRLMSESERVIYLET</sequence>
<dbReference type="Pfam" id="PF00646">
    <property type="entry name" value="F-box"/>
    <property type="match status" value="1"/>
</dbReference>
<dbReference type="Proteomes" id="UP000504610">
    <property type="component" value="Chromosome 3"/>
</dbReference>
<dbReference type="InterPro" id="IPR017451">
    <property type="entry name" value="F-box-assoc_interact_dom"/>
</dbReference>
<proteinExistence type="predicted"/>
<dbReference type="InterPro" id="IPR001810">
    <property type="entry name" value="F-box_dom"/>
</dbReference>
<dbReference type="InterPro" id="IPR036047">
    <property type="entry name" value="F-box-like_dom_sf"/>
</dbReference>
<reference evidence="2" key="1">
    <citation type="journal article" date="2019" name="Database">
        <title>The radish genome database (RadishGD): an integrated information resource for radish genomics.</title>
        <authorList>
            <person name="Yu H.J."/>
            <person name="Baek S."/>
            <person name="Lee Y.J."/>
            <person name="Cho A."/>
            <person name="Mun J.H."/>
        </authorList>
    </citation>
    <scope>NUCLEOTIDE SEQUENCE [LARGE SCALE GENOMIC DNA]</scope>
    <source>
        <strain evidence="2">cv. WK10039</strain>
    </source>
</reference>
<evidence type="ECO:0000259" key="1">
    <source>
        <dbReference type="PROSITE" id="PS50181"/>
    </source>
</evidence>
<feature type="domain" description="F-box" evidence="1">
    <location>
        <begin position="1"/>
        <end position="48"/>
    </location>
</feature>
<keyword evidence="2" id="KW-1185">Reference proteome</keyword>
<dbReference type="SMART" id="SM00256">
    <property type="entry name" value="FBOX"/>
    <property type="match status" value="1"/>
</dbReference>
<dbReference type="InterPro" id="IPR013187">
    <property type="entry name" value="F-box-assoc_dom_typ3"/>
</dbReference>
<dbReference type="NCBIfam" id="TIGR01640">
    <property type="entry name" value="F_box_assoc_1"/>
    <property type="match status" value="1"/>
</dbReference>
<gene>
    <name evidence="3" type="primary">LOC130510204</name>
</gene>
<dbReference type="PANTHER" id="PTHR31111">
    <property type="entry name" value="BNAA05G37150D PROTEIN-RELATED"/>
    <property type="match status" value="1"/>
</dbReference>
<dbReference type="RefSeq" id="XP_056862599.1">
    <property type="nucleotide sequence ID" value="XM_057006619.1"/>
</dbReference>
<name>A0A9W3DFL0_RAPSA</name>
<dbReference type="CDD" id="cd22157">
    <property type="entry name" value="F-box_AtFBW1-like"/>
    <property type="match status" value="1"/>
</dbReference>
<dbReference type="PANTHER" id="PTHR31111:SF15">
    <property type="entry name" value="(RAPE) HYPOTHETICAL PROTEIN"/>
    <property type="match status" value="1"/>
</dbReference>
<organism evidence="2 3">
    <name type="scientific">Raphanus sativus</name>
    <name type="common">Radish</name>
    <name type="synonym">Raphanus raphanistrum var. sativus</name>
    <dbReference type="NCBI Taxonomy" id="3726"/>
    <lineage>
        <taxon>Eukaryota</taxon>
        <taxon>Viridiplantae</taxon>
        <taxon>Streptophyta</taxon>
        <taxon>Embryophyta</taxon>
        <taxon>Tracheophyta</taxon>
        <taxon>Spermatophyta</taxon>
        <taxon>Magnoliopsida</taxon>
        <taxon>eudicotyledons</taxon>
        <taxon>Gunneridae</taxon>
        <taxon>Pentapetalae</taxon>
        <taxon>rosids</taxon>
        <taxon>malvids</taxon>
        <taxon>Brassicales</taxon>
        <taxon>Brassicaceae</taxon>
        <taxon>Brassiceae</taxon>
        <taxon>Raphanus</taxon>
    </lineage>
</organism>
<accession>A0A9W3DFL0</accession>
<dbReference type="Gene3D" id="1.20.1280.50">
    <property type="match status" value="1"/>
</dbReference>
<evidence type="ECO:0000313" key="3">
    <source>
        <dbReference type="RefSeq" id="XP_056862599.1"/>
    </source>
</evidence>
<dbReference type="SUPFAM" id="SSF81383">
    <property type="entry name" value="F-box domain"/>
    <property type="match status" value="1"/>
</dbReference>
<protein>
    <submittedName>
        <fullName evidence="3">LOW QUALITY PROTEIN: F-box/LRR-repeat protein At2g40920-like</fullName>
    </submittedName>
</protein>
<dbReference type="AlphaFoldDB" id="A0A9W3DFL0"/>